<dbReference type="Pfam" id="PF03480">
    <property type="entry name" value="DctP"/>
    <property type="match status" value="1"/>
</dbReference>
<dbReference type="PANTHER" id="PTHR33376:SF15">
    <property type="entry name" value="BLL6794 PROTEIN"/>
    <property type="match status" value="1"/>
</dbReference>
<dbReference type="PROSITE" id="PS51257">
    <property type="entry name" value="PROKAR_LIPOPROTEIN"/>
    <property type="match status" value="1"/>
</dbReference>
<dbReference type="InterPro" id="IPR004682">
    <property type="entry name" value="TRAP_DctP"/>
</dbReference>
<evidence type="ECO:0000313" key="5">
    <source>
        <dbReference type="Proteomes" id="UP000306477"/>
    </source>
</evidence>
<evidence type="ECO:0000256" key="3">
    <source>
        <dbReference type="SAM" id="SignalP"/>
    </source>
</evidence>
<accession>A0A4S3PLW7</accession>
<keyword evidence="1 3" id="KW-0732">Signal</keyword>
<dbReference type="InterPro" id="IPR018389">
    <property type="entry name" value="DctP_fam"/>
</dbReference>
<dbReference type="EMBL" id="SLUB01000045">
    <property type="protein sequence ID" value="THE10507.1"/>
    <property type="molecule type" value="Genomic_DNA"/>
</dbReference>
<keyword evidence="5" id="KW-1185">Reference proteome</keyword>
<protein>
    <submittedName>
        <fullName evidence="4">DctP family TRAP transporter solute-binding subunit</fullName>
    </submittedName>
</protein>
<keyword evidence="2" id="KW-0175">Coiled coil</keyword>
<gene>
    <name evidence="4" type="ORF">E1I69_18470</name>
</gene>
<dbReference type="RefSeq" id="WP_136381040.1">
    <property type="nucleotide sequence ID" value="NZ_SLUB01000045.1"/>
</dbReference>
<dbReference type="OrthoDB" id="9776801at2"/>
<dbReference type="PIRSF" id="PIRSF006470">
    <property type="entry name" value="DctB"/>
    <property type="match status" value="1"/>
</dbReference>
<name>A0A4S3PLW7_9BACI</name>
<dbReference type="InterPro" id="IPR038404">
    <property type="entry name" value="TRAP_DctP_sf"/>
</dbReference>
<evidence type="ECO:0000313" key="4">
    <source>
        <dbReference type="EMBL" id="THE10507.1"/>
    </source>
</evidence>
<feature type="chain" id="PRO_5021001848" evidence="3">
    <location>
        <begin position="26"/>
        <end position="347"/>
    </location>
</feature>
<comment type="caution">
    <text evidence="4">The sequence shown here is derived from an EMBL/GenBank/DDBJ whole genome shotgun (WGS) entry which is preliminary data.</text>
</comment>
<dbReference type="NCBIfam" id="TIGR00787">
    <property type="entry name" value="dctP"/>
    <property type="match status" value="1"/>
</dbReference>
<feature type="coiled-coil region" evidence="2">
    <location>
        <begin position="267"/>
        <end position="294"/>
    </location>
</feature>
<dbReference type="PANTHER" id="PTHR33376">
    <property type="match status" value="1"/>
</dbReference>
<evidence type="ECO:0000256" key="1">
    <source>
        <dbReference type="ARBA" id="ARBA00022729"/>
    </source>
</evidence>
<feature type="signal peptide" evidence="3">
    <location>
        <begin position="1"/>
        <end position="25"/>
    </location>
</feature>
<sequence length="347" mass="38572">MKKVIYAICFLLVLVLAACSTDSSAPNTEKPSEGKKEEAPGKVTVMKIGSTDKPDVAMGKAMFKFKEIVEAETNGSISVEVFPDSQLGGERDIIEGIQLGTIQGGPVGAAVTANFSPRFNLWSLPFVFPDRETSHEILDGPIGQEVLADLEDIGIVGFNFWESGIRNLTNNSQEIKKPSELDGLKIRTLENQIQLDVWTELGAVPTPMAFPELFTALQQGVVDGQENPFSVIAEANFNEVQKYITETQHLIGVNPFMVNKQWFEGLTEDQQAAIKKAADEARDFQREEKAKEDAKYKEELKNRGMVITELTPEERQVWAEKVKPVYEKHKKDIGEELVDKLLEAAKN</sequence>
<proteinExistence type="predicted"/>
<dbReference type="NCBIfam" id="NF037995">
    <property type="entry name" value="TRAP_S1"/>
    <property type="match status" value="1"/>
</dbReference>
<dbReference type="GO" id="GO:0030288">
    <property type="term" value="C:outer membrane-bounded periplasmic space"/>
    <property type="evidence" value="ECO:0007669"/>
    <property type="project" value="InterPro"/>
</dbReference>
<dbReference type="Gene3D" id="3.40.190.170">
    <property type="entry name" value="Bacterial extracellular solute-binding protein, family 7"/>
    <property type="match status" value="1"/>
</dbReference>
<dbReference type="GO" id="GO:0055085">
    <property type="term" value="P:transmembrane transport"/>
    <property type="evidence" value="ECO:0007669"/>
    <property type="project" value="InterPro"/>
</dbReference>
<dbReference type="Proteomes" id="UP000306477">
    <property type="component" value="Unassembled WGS sequence"/>
</dbReference>
<dbReference type="AlphaFoldDB" id="A0A4S3PLW7"/>
<evidence type="ECO:0000256" key="2">
    <source>
        <dbReference type="SAM" id="Coils"/>
    </source>
</evidence>
<organism evidence="4 5">
    <name type="scientific">Bacillus timonensis</name>
    <dbReference type="NCBI Taxonomy" id="1033734"/>
    <lineage>
        <taxon>Bacteria</taxon>
        <taxon>Bacillati</taxon>
        <taxon>Bacillota</taxon>
        <taxon>Bacilli</taxon>
        <taxon>Bacillales</taxon>
        <taxon>Bacillaceae</taxon>
        <taxon>Bacillus</taxon>
    </lineage>
</organism>
<reference evidence="4 5" key="1">
    <citation type="journal article" date="2019" name="Indoor Air">
        <title>Impacts of indoor surface finishes on bacterial viability.</title>
        <authorList>
            <person name="Hu J."/>
            <person name="Maamar S.B."/>
            <person name="Glawe A.J."/>
            <person name="Gottel N."/>
            <person name="Gilbert J.A."/>
            <person name="Hartmann E.M."/>
        </authorList>
    </citation>
    <scope>NUCLEOTIDE SEQUENCE [LARGE SCALE GENOMIC DNA]</scope>
    <source>
        <strain evidence="4 5">AF060A6</strain>
    </source>
</reference>